<dbReference type="CDD" id="cd22965">
    <property type="entry name" value="DD_DPY30_SDC1"/>
    <property type="match status" value="1"/>
</dbReference>
<sequence length="141" mass="14861">MSEAEQSTVPTAEPVPVEPKPTEQAPEPMDTTTAPAAEAAAAPARQQSQAEADAAAMPPPDKPVGATASADSSGEVKKNDQEVNRIALANIPTRQYLDQTVVPVLLQGLGAVAKERPQNPIVFLAEYLLKENARINEAPQQ</sequence>
<dbReference type="Gene3D" id="1.20.890.10">
    <property type="entry name" value="cAMP-dependent protein kinase regulatory subunit, dimerization-anchoring domain"/>
    <property type="match status" value="1"/>
</dbReference>
<evidence type="ECO:0000313" key="5">
    <source>
        <dbReference type="Proteomes" id="UP000492821"/>
    </source>
</evidence>
<keyword evidence="3" id="KW-0539">Nucleus</keyword>
<evidence type="ECO:0000256" key="2">
    <source>
        <dbReference type="ARBA" id="ARBA00010849"/>
    </source>
</evidence>
<keyword evidence="5" id="KW-1185">Reference proteome</keyword>
<dbReference type="Proteomes" id="UP000492821">
    <property type="component" value="Unassembled WGS sequence"/>
</dbReference>
<organism evidence="5 6">
    <name type="scientific">Panagrellus redivivus</name>
    <name type="common">Microworm</name>
    <dbReference type="NCBI Taxonomy" id="6233"/>
    <lineage>
        <taxon>Eukaryota</taxon>
        <taxon>Metazoa</taxon>
        <taxon>Ecdysozoa</taxon>
        <taxon>Nematoda</taxon>
        <taxon>Chromadorea</taxon>
        <taxon>Rhabditida</taxon>
        <taxon>Tylenchina</taxon>
        <taxon>Panagrolaimomorpha</taxon>
        <taxon>Panagrolaimoidea</taxon>
        <taxon>Panagrolaimidae</taxon>
        <taxon>Panagrellus</taxon>
    </lineage>
</organism>
<comment type="subcellular location">
    <subcellularLocation>
        <location evidence="1">Nucleus</location>
    </subcellularLocation>
</comment>
<dbReference type="GO" id="GO:0005634">
    <property type="term" value="C:nucleus"/>
    <property type="evidence" value="ECO:0007669"/>
    <property type="project" value="UniProtKB-SubCell"/>
</dbReference>
<reference evidence="6" key="2">
    <citation type="submission" date="2020-10" db="UniProtKB">
        <authorList>
            <consortium name="WormBaseParasite"/>
        </authorList>
    </citation>
    <scope>IDENTIFICATION</scope>
</reference>
<feature type="compositionally biased region" description="Low complexity" evidence="4">
    <location>
        <begin position="22"/>
        <end position="56"/>
    </location>
</feature>
<proteinExistence type="inferred from homology"/>
<dbReference type="InterPro" id="IPR049629">
    <property type="entry name" value="DPY30_SDC1_DD"/>
</dbReference>
<reference evidence="5" key="1">
    <citation type="journal article" date="2013" name="Genetics">
        <title>The draft genome and transcriptome of Panagrellus redivivus are shaped by the harsh demands of a free-living lifestyle.</title>
        <authorList>
            <person name="Srinivasan J."/>
            <person name="Dillman A.R."/>
            <person name="Macchietto M.G."/>
            <person name="Heikkinen L."/>
            <person name="Lakso M."/>
            <person name="Fracchia K.M."/>
            <person name="Antoshechkin I."/>
            <person name="Mortazavi A."/>
            <person name="Wong G."/>
            <person name="Sternberg P.W."/>
        </authorList>
    </citation>
    <scope>NUCLEOTIDE SEQUENCE [LARGE SCALE GENOMIC DNA]</scope>
    <source>
        <strain evidence="5">MT8872</strain>
    </source>
</reference>
<comment type="similarity">
    <text evidence="2">Belongs to the dpy-30 family.</text>
</comment>
<dbReference type="WBParaSite" id="Pan_g11133.t1">
    <property type="protein sequence ID" value="Pan_g11133.t1"/>
    <property type="gene ID" value="Pan_g11133"/>
</dbReference>
<dbReference type="AlphaFoldDB" id="A0A7E4UP84"/>
<name>A0A7E4UP84_PANRE</name>
<dbReference type="Pfam" id="PF05186">
    <property type="entry name" value="Dpy-30"/>
    <property type="match status" value="1"/>
</dbReference>
<protein>
    <submittedName>
        <fullName evidence="6">Dpy-30</fullName>
    </submittedName>
</protein>
<evidence type="ECO:0000256" key="4">
    <source>
        <dbReference type="SAM" id="MobiDB-lite"/>
    </source>
</evidence>
<evidence type="ECO:0000313" key="6">
    <source>
        <dbReference type="WBParaSite" id="Pan_g11133.t1"/>
    </source>
</evidence>
<feature type="region of interest" description="Disordered" evidence="4">
    <location>
        <begin position="1"/>
        <end position="82"/>
    </location>
</feature>
<evidence type="ECO:0000256" key="3">
    <source>
        <dbReference type="ARBA" id="ARBA00023242"/>
    </source>
</evidence>
<dbReference type="InterPro" id="IPR007858">
    <property type="entry name" value="Dpy-30_motif"/>
</dbReference>
<evidence type="ECO:0000256" key="1">
    <source>
        <dbReference type="ARBA" id="ARBA00004123"/>
    </source>
</evidence>
<accession>A0A7E4UP84</accession>